<feature type="compositionally biased region" description="Low complexity" evidence="1">
    <location>
        <begin position="145"/>
        <end position="163"/>
    </location>
</feature>
<keyword evidence="3" id="KW-1185">Reference proteome</keyword>
<dbReference type="KEGG" id="vcn:VOLCADRAFT_99482"/>
<reference evidence="2 3" key="1">
    <citation type="journal article" date="2010" name="Science">
        <title>Genomic analysis of organismal complexity in the multicellular green alga Volvox carteri.</title>
        <authorList>
            <person name="Prochnik S.E."/>
            <person name="Umen J."/>
            <person name="Nedelcu A.M."/>
            <person name="Hallmann A."/>
            <person name="Miller S.M."/>
            <person name="Nishii I."/>
            <person name="Ferris P."/>
            <person name="Kuo A."/>
            <person name="Mitros T."/>
            <person name="Fritz-Laylin L.K."/>
            <person name="Hellsten U."/>
            <person name="Chapman J."/>
            <person name="Simakov O."/>
            <person name="Rensing S.A."/>
            <person name="Terry A."/>
            <person name="Pangilinan J."/>
            <person name="Kapitonov V."/>
            <person name="Jurka J."/>
            <person name="Salamov A."/>
            <person name="Shapiro H."/>
            <person name="Schmutz J."/>
            <person name="Grimwood J."/>
            <person name="Lindquist E."/>
            <person name="Lucas S."/>
            <person name="Grigoriev I.V."/>
            <person name="Schmitt R."/>
            <person name="Kirk D."/>
            <person name="Rokhsar D.S."/>
        </authorList>
    </citation>
    <scope>NUCLEOTIDE SEQUENCE [LARGE SCALE GENOMIC DNA]</scope>
    <source>
        <strain evidence="3">f. Nagariensis / Eve</strain>
    </source>
</reference>
<dbReference type="Proteomes" id="UP000001058">
    <property type="component" value="Unassembled WGS sequence"/>
</dbReference>
<dbReference type="OrthoDB" id="10479104at2759"/>
<organism evidence="3">
    <name type="scientific">Volvox carteri f. nagariensis</name>
    <dbReference type="NCBI Taxonomy" id="3068"/>
    <lineage>
        <taxon>Eukaryota</taxon>
        <taxon>Viridiplantae</taxon>
        <taxon>Chlorophyta</taxon>
        <taxon>core chlorophytes</taxon>
        <taxon>Chlorophyceae</taxon>
        <taxon>CS clade</taxon>
        <taxon>Chlamydomonadales</taxon>
        <taxon>Volvocaceae</taxon>
        <taxon>Volvox</taxon>
    </lineage>
</organism>
<feature type="region of interest" description="Disordered" evidence="1">
    <location>
        <begin position="70"/>
        <end position="171"/>
    </location>
</feature>
<dbReference type="EMBL" id="GL378409">
    <property type="protein sequence ID" value="EFJ40693.1"/>
    <property type="molecule type" value="Genomic_DNA"/>
</dbReference>
<protein>
    <submittedName>
        <fullName evidence="2">Uncharacterized protein</fullName>
    </submittedName>
</protein>
<dbReference type="InParanoid" id="D8UHX0"/>
<evidence type="ECO:0000313" key="2">
    <source>
        <dbReference type="EMBL" id="EFJ40693.1"/>
    </source>
</evidence>
<dbReference type="RefSeq" id="XP_002958239.1">
    <property type="nucleotide sequence ID" value="XM_002958193.1"/>
</dbReference>
<name>D8UHX0_VOLCA</name>
<feature type="compositionally biased region" description="Acidic residues" evidence="1">
    <location>
        <begin position="114"/>
        <end position="124"/>
    </location>
</feature>
<gene>
    <name evidence="2" type="ORF">VOLCADRAFT_99482</name>
</gene>
<proteinExistence type="predicted"/>
<dbReference type="AlphaFoldDB" id="D8UHX0"/>
<accession>D8UHX0</accession>
<evidence type="ECO:0000256" key="1">
    <source>
        <dbReference type="SAM" id="MobiDB-lite"/>
    </source>
</evidence>
<sequence>MPADMDPSSVHLAVEMLERLYDVPLVAPRVCLRAARLRRHLGAATADRGGSQQLQAAGGLNTAALEPVPHPLQQQQQQQEEEEEEKLQQYQQPRQGVSGPDTQVMWDGSSREEDALDVEAEDNEAGGGPSRREVEGEGEGEGEGEISSPSSSSSSSSSPGRIVTTDPRDFPSLPPHRLATLLLDCASNKVPLRVSVVQHNERPSQPAADAAAVVPAPGALGTRPAIRRINRTSSSTSSSITEPGEGSADGTLRIASLDPARLVQLVDLLVKLDVRPPAGWLDSFLECSSRVVSRLHGTDLVRLLDLLVALATAPAAAWWDAVLDTWPPAGRSRLPTALSKGGDAVQQPSSIEVRCAIMYGILRLGSLRPAGALLPARLRSWALATMYDIARAVLVSGQLAAAVTALDGGADGVSAAGTVRLSASAVSPDAPSPPPPPPHAIAQALASLPAVLPQSSRWASTPSEGGCGVLAVLVAALEPQLQQLGPELLVELLRGLAASRLHPGPRFLLLHAMVLKGRAAQRELSPLQLLTAAKCYTKLGLAVRGSDRVSVAGGDRV</sequence>
<dbReference type="GeneID" id="9623336"/>
<evidence type="ECO:0000313" key="3">
    <source>
        <dbReference type="Proteomes" id="UP000001058"/>
    </source>
</evidence>